<dbReference type="EMBL" id="CAJPIZ010000010">
    <property type="protein sequence ID" value="CAG2099985.1"/>
    <property type="molecule type" value="Genomic_DNA"/>
</dbReference>
<protein>
    <recommendedName>
        <fullName evidence="3">MABP1/WDR62 second WD40 domain-containing protein</fullName>
    </recommendedName>
</protein>
<dbReference type="GO" id="GO:0007099">
    <property type="term" value="P:centriole replication"/>
    <property type="evidence" value="ECO:0007669"/>
    <property type="project" value="TreeGrafter"/>
</dbReference>
<feature type="compositionally biased region" description="Polar residues" evidence="2">
    <location>
        <begin position="1197"/>
        <end position="1214"/>
    </location>
</feature>
<name>A0A7R9KB83_9ACAR</name>
<feature type="compositionally biased region" description="Polar residues" evidence="2">
    <location>
        <begin position="934"/>
        <end position="947"/>
    </location>
</feature>
<feature type="domain" description="MABP1/WDR62 second WD40" evidence="3">
    <location>
        <begin position="413"/>
        <end position="763"/>
    </location>
</feature>
<dbReference type="InterPro" id="IPR015943">
    <property type="entry name" value="WD40/YVTN_repeat-like_dom_sf"/>
</dbReference>
<evidence type="ECO:0000259" key="3">
    <source>
        <dbReference type="Pfam" id="PF24782"/>
    </source>
</evidence>
<organism evidence="4">
    <name type="scientific">Medioppia subpectinata</name>
    <dbReference type="NCBI Taxonomy" id="1979941"/>
    <lineage>
        <taxon>Eukaryota</taxon>
        <taxon>Metazoa</taxon>
        <taxon>Ecdysozoa</taxon>
        <taxon>Arthropoda</taxon>
        <taxon>Chelicerata</taxon>
        <taxon>Arachnida</taxon>
        <taxon>Acari</taxon>
        <taxon>Acariformes</taxon>
        <taxon>Sarcoptiformes</taxon>
        <taxon>Oribatida</taxon>
        <taxon>Brachypylina</taxon>
        <taxon>Oppioidea</taxon>
        <taxon>Oppiidae</taxon>
        <taxon>Medioppia</taxon>
    </lineage>
</organism>
<dbReference type="Pfam" id="PF00400">
    <property type="entry name" value="WD40"/>
    <property type="match status" value="3"/>
</dbReference>
<feature type="region of interest" description="Disordered" evidence="2">
    <location>
        <begin position="1045"/>
        <end position="1105"/>
    </location>
</feature>
<keyword evidence="5" id="KW-1185">Reference proteome</keyword>
<dbReference type="InterPro" id="IPR056162">
    <property type="entry name" value="WD40_MABP1-WDR62_2nd"/>
</dbReference>
<dbReference type="Pfam" id="PF24782">
    <property type="entry name" value="WD40_MABP1-WDR62_2nd"/>
    <property type="match status" value="1"/>
</dbReference>
<reference evidence="4" key="1">
    <citation type="submission" date="2020-11" db="EMBL/GenBank/DDBJ databases">
        <authorList>
            <person name="Tran Van P."/>
        </authorList>
    </citation>
    <scope>NUCLEOTIDE SEQUENCE</scope>
</reference>
<feature type="region of interest" description="Disordered" evidence="2">
    <location>
        <begin position="1146"/>
        <end position="1298"/>
    </location>
</feature>
<dbReference type="InterPro" id="IPR052779">
    <property type="entry name" value="WDR62"/>
</dbReference>
<keyword evidence="1" id="KW-0853">WD repeat</keyword>
<dbReference type="Proteomes" id="UP000759131">
    <property type="component" value="Unassembled WGS sequence"/>
</dbReference>
<evidence type="ECO:0000256" key="2">
    <source>
        <dbReference type="SAM" id="MobiDB-lite"/>
    </source>
</evidence>
<dbReference type="PROSITE" id="PS50294">
    <property type="entry name" value="WD_REPEATS_REGION"/>
    <property type="match status" value="1"/>
</dbReference>
<feature type="region of interest" description="Disordered" evidence="2">
    <location>
        <begin position="883"/>
        <end position="1012"/>
    </location>
</feature>
<proteinExistence type="predicted"/>
<dbReference type="OrthoDB" id="6154712at2759"/>
<feature type="compositionally biased region" description="Basic and acidic residues" evidence="2">
    <location>
        <begin position="889"/>
        <end position="915"/>
    </location>
</feature>
<dbReference type="PANTHER" id="PTHR45589:SF1">
    <property type="entry name" value="WD REPEAT DOMAIN 62, ISOFORM G"/>
    <property type="match status" value="1"/>
</dbReference>
<sequence length="1469" mass="163697">MDLSDKWMANGEDMNDTNQLNATNDNTTIGSVGSITSIGPKKIIRNLALKRIKEVIPLENKVKLDRVLGLTVSSNASLDCDPSTNCIVYPAGCVLVVYNIRRNKQIHTINTSKKPITAAKFSNDGKYIVTGECGHQPHVRVWDASTCEQVAAFAGHKFGINCVAFSPNNKYVVSVGSQHDMIVNVWDWKNNLKIASNKVSSKVKALSFASNGQYFVTVGNRHVKFWYLEYSKSSRSKFESLPLMGRSAILGDQRNNYFCDVSCGRPNMSDSTYAITKSGLLCEFNSRRLLDKWVELRTTSANCISISEQLICVGCAQGIVRCFNPKTLHFVCTLPRPHSLGIDIARGFTRNDLNASSSTNSNVKYADTIAVSLDETNEVVTCIYGDRSIYFWTISNMKKIGKLHSFLYHSSCIWAVETFPTLPDSAKQLLPSGTFLTCSSDDTIRIWNLDVLKGSQDSNYVYKRNIFSAELLKILYMDPELTYICDVDVNPNENNEKQDTTYDGKNGVRSLKLSHDGKHLASGDRSGNIRIFDLELQQDLCKIEAHDSEVLCLEYSEEHNFGGKSLLASASRDRLIHIFDVKQQYSFVQTMDDHSSSITAVKFVRNNEHKNLQMISCGADKSVIFRKGVGINGQPFNFVREHHIVGKTTLYDMEVDVEQNFALTACQDRMIRVYDVKSGKNTSNFKGSQGDDGTLIKIALDPSGQFIATSCTDKSLYIYDYQSGECLAATSGHSELVTGLKFSQNGRNLISVSGDGCVFIWKLPNEMVNTIASKLGLPSVPLVETSKIETPIKTPIINNDNNEENSLNGNNSSSLYRFNLKSLPLWAKKQMVEELKRDPNSKESETSAKPAVPAKGRWAQRMENSQNLVVKSYLTEDTVIPYPTAKTRNSNDFETDKDLNIRPQNDKNGDSRYRTTDSSSASSFTREDEDDMNTTDSDNMGYSNDKISGSMFKVNESPDNHRNRKSKSTLKRYSGIGVMPSISVPNFNELHSDEDDESNTTAGDSDRSANIKNSMYISTENLDRIDQREKYLKSAFENLDKLNDSQLSDKTMNGSDSLTPNRSSISSKYHSKAPISSNGSPNDERVGKVSNNRTPLTSKPPITKRREELTKAISEARKKLQTLGWKGSALSNSKSVANLRDYNYEPELKDMNGNDDSAPLWEKNRNQSDGMSRSSSSSTLNKIESIKSGSLRGKGLWSNSASQASLRPNLNSGRLSAPPTPIKKPIDSYSSGHRESSDDESMSSSSDEKPSRFARPVTPPKPNILKQIRRSSTSQTIPQIKEPTTHSHTRSRRLWSNDMRSSKSEFNLSNIGRETPVKLRSNSSSSGSGLWATSPLPLIQNERLDLSMTNPSTIPLTQELCQLVVNEMNSISKYALRILERSVETGNVNMRHFLSENISKTCQSLQQSIGTTPLTPRETLVSATNQSNIPYNDSNYSLPPESMTQAMTLLQQYSDKLLNLVEQRITKKE</sequence>
<gene>
    <name evidence="4" type="ORF">OSB1V03_LOCUS56</name>
</gene>
<dbReference type="GO" id="GO:0072686">
    <property type="term" value="C:mitotic spindle"/>
    <property type="evidence" value="ECO:0007669"/>
    <property type="project" value="TreeGrafter"/>
</dbReference>
<evidence type="ECO:0000313" key="4">
    <source>
        <dbReference type="EMBL" id="CAD7619555.1"/>
    </source>
</evidence>
<dbReference type="InterPro" id="IPR036322">
    <property type="entry name" value="WD40_repeat_dom_sf"/>
</dbReference>
<feature type="repeat" description="WD" evidence="1">
    <location>
        <begin position="730"/>
        <end position="763"/>
    </location>
</feature>
<dbReference type="PROSITE" id="PS50082">
    <property type="entry name" value="WD_REPEATS_2"/>
    <property type="match status" value="3"/>
</dbReference>
<evidence type="ECO:0000256" key="1">
    <source>
        <dbReference type="PROSITE-ProRule" id="PRU00221"/>
    </source>
</evidence>
<evidence type="ECO:0000313" key="5">
    <source>
        <dbReference type="Proteomes" id="UP000759131"/>
    </source>
</evidence>
<feature type="compositionally biased region" description="Basic and acidic residues" evidence="2">
    <location>
        <begin position="836"/>
        <end position="846"/>
    </location>
</feature>
<dbReference type="Gene3D" id="2.130.10.10">
    <property type="entry name" value="YVTN repeat-like/Quinoprotein amine dehydrogenase"/>
    <property type="match status" value="4"/>
</dbReference>
<feature type="repeat" description="WD" evidence="1">
    <location>
        <begin position="688"/>
        <end position="729"/>
    </location>
</feature>
<accession>A0A7R9KB83</accession>
<dbReference type="EMBL" id="OC854585">
    <property type="protein sequence ID" value="CAD7619555.1"/>
    <property type="molecule type" value="Genomic_DNA"/>
</dbReference>
<feature type="compositionally biased region" description="Polar residues" evidence="2">
    <location>
        <begin position="1045"/>
        <end position="1081"/>
    </location>
</feature>
<dbReference type="SUPFAM" id="SSF50978">
    <property type="entry name" value="WD40 repeat-like"/>
    <property type="match status" value="2"/>
</dbReference>
<dbReference type="PANTHER" id="PTHR45589">
    <property type="entry name" value="WD REPEAT DOMAIN 62, ISOFORM G"/>
    <property type="match status" value="1"/>
</dbReference>
<feature type="region of interest" description="Disordered" evidence="2">
    <location>
        <begin position="1"/>
        <end position="22"/>
    </location>
</feature>
<feature type="repeat" description="WD" evidence="1">
    <location>
        <begin position="153"/>
        <end position="196"/>
    </location>
</feature>
<feature type="region of interest" description="Disordered" evidence="2">
    <location>
        <begin position="836"/>
        <end position="860"/>
    </location>
</feature>
<dbReference type="InterPro" id="IPR001680">
    <property type="entry name" value="WD40_rpt"/>
</dbReference>
<dbReference type="SMART" id="SM00320">
    <property type="entry name" value="WD40"/>
    <property type="match status" value="11"/>
</dbReference>